<reference evidence="1 2" key="1">
    <citation type="submission" date="2020-02" db="EMBL/GenBank/DDBJ databases">
        <title>Ideonella bacterium strain TBM-1.</title>
        <authorList>
            <person name="Chen W.-M."/>
        </authorList>
    </citation>
    <scope>NUCLEOTIDE SEQUENCE [LARGE SCALE GENOMIC DNA]</scope>
    <source>
        <strain evidence="1 2">TBM-1</strain>
    </source>
</reference>
<evidence type="ECO:0000313" key="1">
    <source>
        <dbReference type="EMBL" id="NDY93740.1"/>
    </source>
</evidence>
<accession>A0A7C9TLR9</accession>
<organism evidence="1 2">
    <name type="scientific">Ideonella livida</name>
    <dbReference type="NCBI Taxonomy" id="2707176"/>
    <lineage>
        <taxon>Bacteria</taxon>
        <taxon>Pseudomonadati</taxon>
        <taxon>Pseudomonadota</taxon>
        <taxon>Betaproteobacteria</taxon>
        <taxon>Burkholderiales</taxon>
        <taxon>Sphaerotilaceae</taxon>
        <taxon>Ideonella</taxon>
    </lineage>
</organism>
<dbReference type="Proteomes" id="UP000484255">
    <property type="component" value="Unassembled WGS sequence"/>
</dbReference>
<evidence type="ECO:0000313" key="2">
    <source>
        <dbReference type="Proteomes" id="UP000484255"/>
    </source>
</evidence>
<proteinExistence type="predicted"/>
<dbReference type="InterPro" id="IPR021295">
    <property type="entry name" value="DUF2867"/>
</dbReference>
<comment type="caution">
    <text evidence="1">The sequence shown here is derived from an EMBL/GenBank/DDBJ whole genome shotgun (WGS) entry which is preliminary data.</text>
</comment>
<sequence>MPPGSALHPDTLSAASYRDSHRAPLTHPSAGVVDLFFAVFGHHPAWMKAAIRARNRVVRALGLQVPAESNQFDGPRRAAYRVGDTIGRWPIFLLNEQELIAGRDSSHLDFRVSVLRQVQDGQAWVTISTVCKVHNRFGKAYLRCVLPFHRPGLKFIIRRAMRAGRL</sequence>
<gene>
    <name evidence="1" type="ORF">G3A44_21355</name>
</gene>
<name>A0A7C9TLR9_9BURK</name>
<dbReference type="AlphaFoldDB" id="A0A7C9TLR9"/>
<protein>
    <submittedName>
        <fullName evidence="1">DUF2867 domain-containing protein</fullName>
    </submittedName>
</protein>
<dbReference type="EMBL" id="JAAGOH010000046">
    <property type="protein sequence ID" value="NDY93740.1"/>
    <property type="molecule type" value="Genomic_DNA"/>
</dbReference>
<keyword evidence="2" id="KW-1185">Reference proteome</keyword>
<dbReference type="Pfam" id="PF11066">
    <property type="entry name" value="DUF2867"/>
    <property type="match status" value="1"/>
</dbReference>